<dbReference type="PANTHER" id="PTHR31175:SF82">
    <property type="entry name" value="AUXIN-RESPONSIVE PROTEIN SAUR65"/>
    <property type="match status" value="1"/>
</dbReference>
<proteinExistence type="inferred from homology"/>
<keyword evidence="3" id="KW-1185">Reference proteome</keyword>
<dbReference type="GO" id="GO:0009733">
    <property type="term" value="P:response to auxin"/>
    <property type="evidence" value="ECO:0007669"/>
    <property type="project" value="InterPro"/>
</dbReference>
<dbReference type="OrthoDB" id="1936278at2759"/>
<evidence type="ECO:0000256" key="1">
    <source>
        <dbReference type="ARBA" id="ARBA00006974"/>
    </source>
</evidence>
<dbReference type="Proteomes" id="UP000796880">
    <property type="component" value="Unassembled WGS sequence"/>
</dbReference>
<evidence type="ECO:0000313" key="3">
    <source>
        <dbReference type="Proteomes" id="UP000796880"/>
    </source>
</evidence>
<name>A0A8K0E0W9_9ROSA</name>
<reference evidence="2" key="1">
    <citation type="submission" date="2020-03" db="EMBL/GenBank/DDBJ databases">
        <title>A high-quality chromosome-level genome assembly of a woody plant with both climbing and erect habits, Rhamnella rubrinervis.</title>
        <authorList>
            <person name="Lu Z."/>
            <person name="Yang Y."/>
            <person name="Zhu X."/>
            <person name="Sun Y."/>
        </authorList>
    </citation>
    <scope>NUCLEOTIDE SEQUENCE</scope>
    <source>
        <strain evidence="2">BYM</strain>
        <tissue evidence="2">Leaf</tissue>
    </source>
</reference>
<comment type="caution">
    <text evidence="2">The sequence shown here is derived from an EMBL/GenBank/DDBJ whole genome shotgun (WGS) entry which is preliminary data.</text>
</comment>
<comment type="similarity">
    <text evidence="1">Belongs to the ARG7 family.</text>
</comment>
<evidence type="ECO:0000313" key="2">
    <source>
        <dbReference type="EMBL" id="KAF3434812.1"/>
    </source>
</evidence>
<dbReference type="EMBL" id="VOIH02000010">
    <property type="protein sequence ID" value="KAF3434812.1"/>
    <property type="molecule type" value="Genomic_DNA"/>
</dbReference>
<accession>A0A8K0E0W9</accession>
<dbReference type="InterPro" id="IPR003676">
    <property type="entry name" value="SAUR_fam"/>
</dbReference>
<dbReference type="PANTHER" id="PTHR31175">
    <property type="entry name" value="AUXIN-RESPONSIVE FAMILY PROTEIN"/>
    <property type="match status" value="1"/>
</dbReference>
<organism evidence="2 3">
    <name type="scientific">Rhamnella rubrinervis</name>
    <dbReference type="NCBI Taxonomy" id="2594499"/>
    <lineage>
        <taxon>Eukaryota</taxon>
        <taxon>Viridiplantae</taxon>
        <taxon>Streptophyta</taxon>
        <taxon>Embryophyta</taxon>
        <taxon>Tracheophyta</taxon>
        <taxon>Spermatophyta</taxon>
        <taxon>Magnoliopsida</taxon>
        <taxon>eudicotyledons</taxon>
        <taxon>Gunneridae</taxon>
        <taxon>Pentapetalae</taxon>
        <taxon>rosids</taxon>
        <taxon>fabids</taxon>
        <taxon>Rosales</taxon>
        <taxon>Rhamnaceae</taxon>
        <taxon>rhamnoid group</taxon>
        <taxon>Rhamneae</taxon>
        <taxon>Rhamnella</taxon>
    </lineage>
</organism>
<protein>
    <submittedName>
        <fullName evidence="2">Uncharacterized protein</fullName>
    </submittedName>
</protein>
<dbReference type="Pfam" id="PF02519">
    <property type="entry name" value="Auxin_inducible"/>
    <property type="match status" value="1"/>
</dbReference>
<gene>
    <name evidence="2" type="ORF">FNV43_RR21898</name>
</gene>
<sequence>MISAKKLIKVAKKWQKFAAITRKRIAFSWNVREDLDAGSCTATSSSMVEKGHFVIYTADQKRFVMPIAYLESNILRKLFKMSEEEFGITSNGPITLPCDASFMGHVVTLIRRGVAKDFEKSLLKSIDGGLCSLSSSFHQGLLASHPSLVCGY</sequence>
<dbReference type="AlphaFoldDB" id="A0A8K0E0W9"/>